<dbReference type="InterPro" id="IPR041373">
    <property type="entry name" value="RT_RNaseH"/>
</dbReference>
<proteinExistence type="predicted"/>
<dbReference type="PANTHER" id="PTHR37984">
    <property type="entry name" value="PROTEIN CBG26694"/>
    <property type="match status" value="1"/>
</dbReference>
<keyword evidence="2" id="KW-0548">Nucleotidyltransferase</keyword>
<evidence type="ECO:0000256" key="5">
    <source>
        <dbReference type="ARBA" id="ARBA00022801"/>
    </source>
</evidence>
<evidence type="ECO:0000256" key="4">
    <source>
        <dbReference type="ARBA" id="ARBA00022759"/>
    </source>
</evidence>
<keyword evidence="1" id="KW-0808">Transferase</keyword>
<accession>A0AAD7SYA8</accession>
<evidence type="ECO:0000256" key="6">
    <source>
        <dbReference type="ARBA" id="ARBA00022918"/>
    </source>
</evidence>
<dbReference type="PANTHER" id="PTHR37984:SF5">
    <property type="entry name" value="PROTEIN NYNRIN-LIKE"/>
    <property type="match status" value="1"/>
</dbReference>
<evidence type="ECO:0000256" key="1">
    <source>
        <dbReference type="ARBA" id="ARBA00022679"/>
    </source>
</evidence>
<feature type="domain" description="Reverse transcriptase RNase H-like" evidence="7">
    <location>
        <begin position="34"/>
        <end position="100"/>
    </location>
</feature>
<evidence type="ECO:0000256" key="2">
    <source>
        <dbReference type="ARBA" id="ARBA00022695"/>
    </source>
</evidence>
<dbReference type="GO" id="GO:0003964">
    <property type="term" value="F:RNA-directed DNA polymerase activity"/>
    <property type="evidence" value="ECO:0007669"/>
    <property type="project" value="UniProtKB-KW"/>
</dbReference>
<keyword evidence="3" id="KW-0540">Nuclease</keyword>
<dbReference type="InterPro" id="IPR050951">
    <property type="entry name" value="Retrovirus_Pol_polyprotein"/>
</dbReference>
<dbReference type="AlphaFoldDB" id="A0AAD7SYA8"/>
<evidence type="ECO:0000313" key="9">
    <source>
        <dbReference type="Proteomes" id="UP001221898"/>
    </source>
</evidence>
<reference evidence="8" key="1">
    <citation type="journal article" date="2023" name="Science">
        <title>Genome structures resolve the early diversification of teleost fishes.</title>
        <authorList>
            <person name="Parey E."/>
            <person name="Louis A."/>
            <person name="Montfort J."/>
            <person name="Bouchez O."/>
            <person name="Roques C."/>
            <person name="Iampietro C."/>
            <person name="Lluch J."/>
            <person name="Castinel A."/>
            <person name="Donnadieu C."/>
            <person name="Desvignes T."/>
            <person name="Floi Bucao C."/>
            <person name="Jouanno E."/>
            <person name="Wen M."/>
            <person name="Mejri S."/>
            <person name="Dirks R."/>
            <person name="Jansen H."/>
            <person name="Henkel C."/>
            <person name="Chen W.J."/>
            <person name="Zahm M."/>
            <person name="Cabau C."/>
            <person name="Klopp C."/>
            <person name="Thompson A.W."/>
            <person name="Robinson-Rechavi M."/>
            <person name="Braasch I."/>
            <person name="Lecointre G."/>
            <person name="Bobe J."/>
            <person name="Postlethwait J.H."/>
            <person name="Berthelot C."/>
            <person name="Roest Crollius H."/>
            <person name="Guiguen Y."/>
        </authorList>
    </citation>
    <scope>NUCLEOTIDE SEQUENCE</scope>
    <source>
        <strain evidence="8">NC1722</strain>
    </source>
</reference>
<name>A0AAD7SYA8_9TELE</name>
<dbReference type="GO" id="GO:0016787">
    <property type="term" value="F:hydrolase activity"/>
    <property type="evidence" value="ECO:0007669"/>
    <property type="project" value="UniProtKB-KW"/>
</dbReference>
<dbReference type="Pfam" id="PF17917">
    <property type="entry name" value="RT_RNaseH"/>
    <property type="match status" value="1"/>
</dbReference>
<keyword evidence="4" id="KW-0255">Endonuclease</keyword>
<evidence type="ECO:0000259" key="7">
    <source>
        <dbReference type="Pfam" id="PF17917"/>
    </source>
</evidence>
<organism evidence="8 9">
    <name type="scientific">Aldrovandia affinis</name>
    <dbReference type="NCBI Taxonomy" id="143900"/>
    <lineage>
        <taxon>Eukaryota</taxon>
        <taxon>Metazoa</taxon>
        <taxon>Chordata</taxon>
        <taxon>Craniata</taxon>
        <taxon>Vertebrata</taxon>
        <taxon>Euteleostomi</taxon>
        <taxon>Actinopterygii</taxon>
        <taxon>Neopterygii</taxon>
        <taxon>Teleostei</taxon>
        <taxon>Notacanthiformes</taxon>
        <taxon>Halosauridae</taxon>
        <taxon>Aldrovandia</taxon>
    </lineage>
</organism>
<evidence type="ECO:0000313" key="8">
    <source>
        <dbReference type="EMBL" id="KAJ8411009.1"/>
    </source>
</evidence>
<keyword evidence="5" id="KW-0378">Hydrolase</keyword>
<evidence type="ECO:0000256" key="3">
    <source>
        <dbReference type="ARBA" id="ARBA00022722"/>
    </source>
</evidence>
<keyword evidence="9" id="KW-1185">Reference proteome</keyword>
<dbReference type="Proteomes" id="UP001221898">
    <property type="component" value="Unassembled WGS sequence"/>
</dbReference>
<sequence length="225" mass="25683">MVNFYHHFVLRAVHLMRPLYKSLKDKSAKLTVSCHQLRPNERKYSTFNREILGLSLAVHHLHFLLEAHPVTAFMDHRPLTTDIAKVSELWSAHQQWQLFFISEFTTDIQHVTGKDNAVANNIIASTVLHDIDYIFMAADQASDLDIQAYRTAVTGFKMADVSFDSGTLLCNVSTGQPRPIVPSGWRRQVFNAIHGLSHPGRKSQQKLVAAKFRLARAQLRRLRLD</sequence>
<dbReference type="EMBL" id="JAINUG010000024">
    <property type="protein sequence ID" value="KAJ8411009.1"/>
    <property type="molecule type" value="Genomic_DNA"/>
</dbReference>
<gene>
    <name evidence="8" type="ORF">AAFF_G00180440</name>
</gene>
<dbReference type="SUPFAM" id="SSF56672">
    <property type="entry name" value="DNA/RNA polymerases"/>
    <property type="match status" value="1"/>
</dbReference>
<dbReference type="InterPro" id="IPR043502">
    <property type="entry name" value="DNA/RNA_pol_sf"/>
</dbReference>
<dbReference type="GO" id="GO:0004519">
    <property type="term" value="F:endonuclease activity"/>
    <property type="evidence" value="ECO:0007669"/>
    <property type="project" value="UniProtKB-KW"/>
</dbReference>
<protein>
    <recommendedName>
        <fullName evidence="7">Reverse transcriptase RNase H-like domain-containing protein</fullName>
    </recommendedName>
</protein>
<comment type="caution">
    <text evidence="8">The sequence shown here is derived from an EMBL/GenBank/DDBJ whole genome shotgun (WGS) entry which is preliminary data.</text>
</comment>
<keyword evidence="6" id="KW-0695">RNA-directed DNA polymerase</keyword>